<accession>A0A1G2DSX9</accession>
<proteinExistence type="predicted"/>
<dbReference type="EMBL" id="MHLU01000164">
    <property type="protein sequence ID" value="OGZ16764.1"/>
    <property type="molecule type" value="Genomic_DNA"/>
</dbReference>
<dbReference type="PANTHER" id="PTHR43611:SF3">
    <property type="entry name" value="FLAVIN MONONUCLEOTIDE HYDROLASE 1, CHLOROPLATIC"/>
    <property type="match status" value="1"/>
</dbReference>
<dbReference type="InterPro" id="IPR006439">
    <property type="entry name" value="HAD-SF_hydro_IA"/>
</dbReference>
<gene>
    <name evidence="1" type="ORF">A2494_03740</name>
</gene>
<dbReference type="Gene3D" id="3.40.50.1000">
    <property type="entry name" value="HAD superfamily/HAD-like"/>
    <property type="match status" value="1"/>
</dbReference>
<dbReference type="Proteomes" id="UP000178106">
    <property type="component" value="Unassembled WGS sequence"/>
</dbReference>
<dbReference type="InterPro" id="IPR036412">
    <property type="entry name" value="HAD-like_sf"/>
</dbReference>
<sequence>MEKPTIQGVFVDFGNVCATFDFGRFLDGFAGHTGKDRTHIEHTLCGGVANGKNYSKLFASFECGEIAPANFFHVLTQSLDCRHTIDYHTFAKLWAGIFIEENTELDKLLFQIPQKKFLLSNINAISYGRYVAESQIVRNHFRLEEQRLLSYRIGAIKPHPQVYYAAFKRAGLHPTHTLFIDDVEENIAAWKSLGGHGIVYNATKHSISDLTRQLRDYSIVIG</sequence>
<dbReference type="InterPro" id="IPR023214">
    <property type="entry name" value="HAD_sf"/>
</dbReference>
<dbReference type="Gene3D" id="1.10.150.240">
    <property type="entry name" value="Putative phosphatase, domain 2"/>
    <property type="match status" value="1"/>
</dbReference>
<evidence type="ECO:0000313" key="2">
    <source>
        <dbReference type="Proteomes" id="UP000178106"/>
    </source>
</evidence>
<dbReference type="PANTHER" id="PTHR43611">
    <property type="entry name" value="ALPHA-D-GLUCOSE 1-PHOSPHATE PHOSPHATASE"/>
    <property type="match status" value="1"/>
</dbReference>
<dbReference type="AlphaFoldDB" id="A0A1G2DSX9"/>
<comment type="caution">
    <text evidence="1">The sequence shown here is derived from an EMBL/GenBank/DDBJ whole genome shotgun (WGS) entry which is preliminary data.</text>
</comment>
<protein>
    <recommendedName>
        <fullName evidence="3">Haloacid dehalogenase</fullName>
    </recommendedName>
</protein>
<dbReference type="InterPro" id="IPR023198">
    <property type="entry name" value="PGP-like_dom2"/>
</dbReference>
<evidence type="ECO:0008006" key="3">
    <source>
        <dbReference type="Google" id="ProtNLM"/>
    </source>
</evidence>
<organism evidence="1 2">
    <name type="scientific">Candidatus Lloydbacteria bacterium RIFOXYC12_FULL_46_25</name>
    <dbReference type="NCBI Taxonomy" id="1798670"/>
    <lineage>
        <taxon>Bacteria</taxon>
        <taxon>Candidatus Lloydiibacteriota</taxon>
    </lineage>
</organism>
<reference evidence="1 2" key="1">
    <citation type="journal article" date="2016" name="Nat. Commun.">
        <title>Thousands of microbial genomes shed light on interconnected biogeochemical processes in an aquifer system.</title>
        <authorList>
            <person name="Anantharaman K."/>
            <person name="Brown C.T."/>
            <person name="Hug L.A."/>
            <person name="Sharon I."/>
            <person name="Castelle C.J."/>
            <person name="Probst A.J."/>
            <person name="Thomas B.C."/>
            <person name="Singh A."/>
            <person name="Wilkins M.J."/>
            <person name="Karaoz U."/>
            <person name="Brodie E.L."/>
            <person name="Williams K.H."/>
            <person name="Hubbard S.S."/>
            <person name="Banfield J.F."/>
        </authorList>
    </citation>
    <scope>NUCLEOTIDE SEQUENCE [LARGE SCALE GENOMIC DNA]</scope>
</reference>
<evidence type="ECO:0000313" key="1">
    <source>
        <dbReference type="EMBL" id="OGZ16764.1"/>
    </source>
</evidence>
<name>A0A1G2DSX9_9BACT</name>
<dbReference type="SUPFAM" id="SSF56784">
    <property type="entry name" value="HAD-like"/>
    <property type="match status" value="1"/>
</dbReference>
<dbReference type="NCBIfam" id="TIGR01509">
    <property type="entry name" value="HAD-SF-IA-v3"/>
    <property type="match status" value="1"/>
</dbReference>